<evidence type="ECO:0000313" key="8">
    <source>
        <dbReference type="Proteomes" id="UP000235786"/>
    </source>
</evidence>
<evidence type="ECO:0000256" key="3">
    <source>
        <dbReference type="ARBA" id="ARBA00022827"/>
    </source>
</evidence>
<evidence type="ECO:0000259" key="6">
    <source>
        <dbReference type="Pfam" id="PF07992"/>
    </source>
</evidence>
<dbReference type="Proteomes" id="UP000235786">
    <property type="component" value="Unassembled WGS sequence"/>
</dbReference>
<dbReference type="STRING" id="1149755.A0A2J6RGR3"/>
<dbReference type="AlphaFoldDB" id="A0A2J6RGR3"/>
<evidence type="ECO:0000256" key="4">
    <source>
        <dbReference type="ARBA" id="ARBA00023002"/>
    </source>
</evidence>
<dbReference type="Gene3D" id="3.50.50.100">
    <property type="match status" value="1"/>
</dbReference>
<dbReference type="EMBL" id="KZ613949">
    <property type="protein sequence ID" value="PMD37713.1"/>
    <property type="molecule type" value="Genomic_DNA"/>
</dbReference>
<evidence type="ECO:0000256" key="2">
    <source>
        <dbReference type="ARBA" id="ARBA00022630"/>
    </source>
</evidence>
<dbReference type="GO" id="GO:0004174">
    <property type="term" value="F:electron-transferring-flavoprotein dehydrogenase activity"/>
    <property type="evidence" value="ECO:0007669"/>
    <property type="project" value="TreeGrafter"/>
</dbReference>
<proteinExistence type="inferred from homology"/>
<dbReference type="InterPro" id="IPR036188">
    <property type="entry name" value="FAD/NAD-bd_sf"/>
</dbReference>
<keyword evidence="5" id="KW-0812">Transmembrane</keyword>
<dbReference type="PRINTS" id="PR00368">
    <property type="entry name" value="FADPNR"/>
</dbReference>
<evidence type="ECO:0000256" key="5">
    <source>
        <dbReference type="SAM" id="Phobius"/>
    </source>
</evidence>
<dbReference type="OrthoDB" id="202203at2759"/>
<dbReference type="SUPFAM" id="SSF51905">
    <property type="entry name" value="FAD/NAD(P)-binding domain"/>
    <property type="match status" value="1"/>
</dbReference>
<keyword evidence="3" id="KW-0274">FAD</keyword>
<keyword evidence="5" id="KW-1133">Transmembrane helix</keyword>
<name>A0A2J6RGR3_HYAVF</name>
<keyword evidence="4" id="KW-0560">Oxidoreductase</keyword>
<dbReference type="PANTHER" id="PTHR43735">
    <property type="entry name" value="APOPTOSIS-INDUCING FACTOR 1"/>
    <property type="match status" value="1"/>
</dbReference>
<organism evidence="7 8">
    <name type="scientific">Hyaloscypha variabilis (strain UAMH 11265 / GT02V1 / F)</name>
    <name type="common">Meliniomyces variabilis</name>
    <dbReference type="NCBI Taxonomy" id="1149755"/>
    <lineage>
        <taxon>Eukaryota</taxon>
        <taxon>Fungi</taxon>
        <taxon>Dikarya</taxon>
        <taxon>Ascomycota</taxon>
        <taxon>Pezizomycotina</taxon>
        <taxon>Leotiomycetes</taxon>
        <taxon>Helotiales</taxon>
        <taxon>Hyaloscyphaceae</taxon>
        <taxon>Hyaloscypha</taxon>
        <taxon>Hyaloscypha variabilis</taxon>
    </lineage>
</organism>
<dbReference type="Pfam" id="PF07992">
    <property type="entry name" value="Pyr_redox_2"/>
    <property type="match status" value="1"/>
</dbReference>
<accession>A0A2J6RGR3</accession>
<keyword evidence="5" id="KW-0472">Membrane</keyword>
<dbReference type="PANTHER" id="PTHR43735:SF3">
    <property type="entry name" value="FERROPTOSIS SUPPRESSOR PROTEIN 1"/>
    <property type="match status" value="1"/>
</dbReference>
<comment type="similarity">
    <text evidence="1">Belongs to the FAD-dependent oxidoreductase family.</text>
</comment>
<reference evidence="7 8" key="1">
    <citation type="submission" date="2016-04" db="EMBL/GenBank/DDBJ databases">
        <title>A degradative enzymes factory behind the ericoid mycorrhizal symbiosis.</title>
        <authorList>
            <consortium name="DOE Joint Genome Institute"/>
            <person name="Martino E."/>
            <person name="Morin E."/>
            <person name="Grelet G."/>
            <person name="Kuo A."/>
            <person name="Kohler A."/>
            <person name="Daghino S."/>
            <person name="Barry K."/>
            <person name="Choi C."/>
            <person name="Cichocki N."/>
            <person name="Clum A."/>
            <person name="Copeland A."/>
            <person name="Hainaut M."/>
            <person name="Haridas S."/>
            <person name="Labutti K."/>
            <person name="Lindquist E."/>
            <person name="Lipzen A."/>
            <person name="Khouja H.-R."/>
            <person name="Murat C."/>
            <person name="Ohm R."/>
            <person name="Olson A."/>
            <person name="Spatafora J."/>
            <person name="Veneault-Fourrey C."/>
            <person name="Henrissat B."/>
            <person name="Grigoriev I."/>
            <person name="Martin F."/>
            <person name="Perotto S."/>
        </authorList>
    </citation>
    <scope>NUCLEOTIDE SEQUENCE [LARGE SCALE GENOMIC DNA]</scope>
    <source>
        <strain evidence="7 8">F</strain>
    </source>
</reference>
<evidence type="ECO:0000313" key="7">
    <source>
        <dbReference type="EMBL" id="PMD37713.1"/>
    </source>
</evidence>
<sequence>MFPESSYYWIPGLLVLVSPLLFRLLSSSKKTQELIDTDTTSPTTTHTVVILGAGLAGVPLAHHLLKHTPASVGLRVVLVSPNDELLWTYATVRAILPDMFGNEKIFLPLGPGFAKYGVFKFEHVVGMAQSLDPEANRVVVSTKVDQQQRIIDYDTLVIATGSSFKEGMPFKNLTDTAATKDKIHSLRKKIAAARSIVVAGAGQTGVEVAGELGQEYGLEGTKEITLIADDALPLGPDVRDDVRRTAVRELAKLKVKVVTNTHVVGAAVTPAGKQSLALRTSGKNKNNKTDTATTTLETDLYIPTFGVRPNTAFVPAAMLDADDRVKVDRDTLQATGHANVFALGDASNAQTANGKHADAQVRFLAPAMQYRLAGCTMPTYKADDTFVFAVTLGPYRGTGQVGSWRLWGWIIRLTVAKHMGTDYAPEIAAGNRTMTETKW</sequence>
<protein>
    <submittedName>
        <fullName evidence="7">FAD/NAD(P)-binding domain-containing protein</fullName>
    </submittedName>
</protein>
<dbReference type="GO" id="GO:0050660">
    <property type="term" value="F:flavin adenine dinucleotide binding"/>
    <property type="evidence" value="ECO:0007669"/>
    <property type="project" value="TreeGrafter"/>
</dbReference>
<gene>
    <name evidence="7" type="ORF">L207DRAFT_432773</name>
</gene>
<dbReference type="InterPro" id="IPR023753">
    <property type="entry name" value="FAD/NAD-binding_dom"/>
</dbReference>
<dbReference type="PRINTS" id="PR00469">
    <property type="entry name" value="PNDRDTASEII"/>
</dbReference>
<dbReference type="GO" id="GO:0005737">
    <property type="term" value="C:cytoplasm"/>
    <property type="evidence" value="ECO:0007669"/>
    <property type="project" value="TreeGrafter"/>
</dbReference>
<evidence type="ECO:0000256" key="1">
    <source>
        <dbReference type="ARBA" id="ARBA00006442"/>
    </source>
</evidence>
<feature type="transmembrane region" description="Helical" evidence="5">
    <location>
        <begin position="6"/>
        <end position="25"/>
    </location>
</feature>
<keyword evidence="2" id="KW-0285">Flavoprotein</keyword>
<feature type="domain" description="FAD/NAD(P)-binding" evidence="6">
    <location>
        <begin position="47"/>
        <end position="347"/>
    </location>
</feature>
<keyword evidence="8" id="KW-1185">Reference proteome</keyword>